<evidence type="ECO:0000256" key="5">
    <source>
        <dbReference type="ARBA" id="ARBA00022723"/>
    </source>
</evidence>
<keyword evidence="4" id="KW-0808">Transferase</keyword>
<feature type="binding site" evidence="10">
    <location>
        <position position="133"/>
    </location>
    <ligand>
        <name>Mg(2+)</name>
        <dbReference type="ChEBI" id="CHEBI:18420"/>
    </ligand>
</feature>
<dbReference type="PIRSF" id="PIRSF006268">
    <property type="entry name" value="ApbE"/>
    <property type="match status" value="1"/>
</dbReference>
<dbReference type="RefSeq" id="WP_006722046.1">
    <property type="nucleotide sequence ID" value="NZ_DS995480.1"/>
</dbReference>
<evidence type="ECO:0000256" key="4">
    <source>
        <dbReference type="ARBA" id="ARBA00022679"/>
    </source>
</evidence>
<dbReference type="Gene3D" id="3.10.520.10">
    <property type="entry name" value="ApbE-like domains"/>
    <property type="match status" value="1"/>
</dbReference>
<keyword evidence="6" id="KW-0274">FAD</keyword>
<keyword evidence="12" id="KW-1185">Reference proteome</keyword>
<dbReference type="eggNOG" id="COG1477">
    <property type="taxonomic scope" value="Bacteria"/>
</dbReference>
<evidence type="ECO:0000313" key="11">
    <source>
        <dbReference type="EMBL" id="EEA89410.1"/>
    </source>
</evidence>
<dbReference type="SUPFAM" id="SSF143631">
    <property type="entry name" value="ApbE-like"/>
    <property type="match status" value="1"/>
</dbReference>
<sequence>ASNPTERAADLDAALLACRDRCRYFELRLSRTREDSDVSRAHAASPRPVEVAPETAELVDVARAYCAASRGCFDITMGTVTRLWDFHEGVVPSSLELARALPHVGVDNIEVDRAGEVPTLAIADPACVLDLGGVAKGYIADDLAGLLERHGVGRFVINLGGNVVVRGGRPGDGASRPPVRAGDPWKIGVVNPRNPAHYRAIVDIADGSVVTSGLHERRFSRGGRTYHHILSPQDGMPARTDVASATIIASRSLDCDGYSTTALMLGMDEGLAFAEGLEGVEAVLIGEDDEVRWTSGIAERLSLVPTLPRW</sequence>
<evidence type="ECO:0000256" key="7">
    <source>
        <dbReference type="ARBA" id="ARBA00022842"/>
    </source>
</evidence>
<evidence type="ECO:0000256" key="3">
    <source>
        <dbReference type="ARBA" id="ARBA00022630"/>
    </source>
</evidence>
<evidence type="ECO:0000256" key="8">
    <source>
        <dbReference type="ARBA" id="ARBA00031306"/>
    </source>
</evidence>
<dbReference type="PANTHER" id="PTHR30040">
    <property type="entry name" value="THIAMINE BIOSYNTHESIS LIPOPROTEIN APBE"/>
    <property type="match status" value="1"/>
</dbReference>
<reference evidence="11 12" key="1">
    <citation type="submission" date="2008-10" db="EMBL/GenBank/DDBJ databases">
        <title>Draft genome sequence of Collinsella stercoris (DSM 13279).</title>
        <authorList>
            <person name="Sudarsanam P."/>
            <person name="Ley R."/>
            <person name="Guruge J."/>
            <person name="Turnbaugh P.J."/>
            <person name="Mahowald M."/>
            <person name="Liep D."/>
            <person name="Gordon J."/>
        </authorList>
    </citation>
    <scope>NUCLEOTIDE SEQUENCE [LARGE SCALE GENOMIC DNA]</scope>
    <source>
        <strain evidence="11 12">DSM 13279</strain>
    </source>
</reference>
<comment type="caution">
    <text evidence="11">The sequence shown here is derived from an EMBL/GenBank/DDBJ whole genome shotgun (WGS) entry which is preliminary data.</text>
</comment>
<organism evidence="11 12">
    <name type="scientific">Collinsella stercoris DSM 13279</name>
    <dbReference type="NCBI Taxonomy" id="445975"/>
    <lineage>
        <taxon>Bacteria</taxon>
        <taxon>Bacillati</taxon>
        <taxon>Actinomycetota</taxon>
        <taxon>Coriobacteriia</taxon>
        <taxon>Coriobacteriales</taxon>
        <taxon>Coriobacteriaceae</taxon>
        <taxon>Collinsella</taxon>
    </lineage>
</organism>
<keyword evidence="7 10" id="KW-0460">Magnesium</keyword>
<evidence type="ECO:0000256" key="1">
    <source>
        <dbReference type="ARBA" id="ARBA00011955"/>
    </source>
</evidence>
<reference evidence="11 12" key="2">
    <citation type="submission" date="2008-10" db="EMBL/GenBank/DDBJ databases">
        <authorList>
            <person name="Fulton L."/>
            <person name="Clifton S."/>
            <person name="Fulton B."/>
            <person name="Xu J."/>
            <person name="Minx P."/>
            <person name="Pepin K.H."/>
            <person name="Johnson M."/>
            <person name="Thiruvilangam P."/>
            <person name="Bhonagiri V."/>
            <person name="Nash W.E."/>
            <person name="Mardis E.R."/>
            <person name="Wilson R.K."/>
        </authorList>
    </citation>
    <scope>NUCLEOTIDE SEQUENCE [LARGE SCALE GENOMIC DNA]</scope>
    <source>
        <strain evidence="11 12">DSM 13279</strain>
    </source>
</reference>
<dbReference type="GO" id="GO:0046872">
    <property type="term" value="F:metal ion binding"/>
    <property type="evidence" value="ECO:0007669"/>
    <property type="project" value="UniProtKB-KW"/>
</dbReference>
<dbReference type="STRING" id="445975.COLSTE_02424"/>
<dbReference type="InterPro" id="IPR024932">
    <property type="entry name" value="ApbE"/>
</dbReference>
<dbReference type="PANTHER" id="PTHR30040:SF2">
    <property type="entry name" value="FAD:PROTEIN FMN TRANSFERASE"/>
    <property type="match status" value="1"/>
</dbReference>
<keyword evidence="3" id="KW-0285">Flavoprotein</keyword>
<keyword evidence="5 10" id="KW-0479">Metal-binding</keyword>
<dbReference type="GO" id="GO:0016740">
    <property type="term" value="F:transferase activity"/>
    <property type="evidence" value="ECO:0007669"/>
    <property type="project" value="UniProtKB-KW"/>
</dbReference>
<dbReference type="InterPro" id="IPR003374">
    <property type="entry name" value="ApbE-like_sf"/>
</dbReference>
<proteinExistence type="predicted"/>
<evidence type="ECO:0000256" key="2">
    <source>
        <dbReference type="ARBA" id="ARBA00016337"/>
    </source>
</evidence>
<dbReference type="AlphaFoldDB" id="B6GE87"/>
<dbReference type="EMBL" id="ABXJ01000144">
    <property type="protein sequence ID" value="EEA89410.1"/>
    <property type="molecule type" value="Genomic_DNA"/>
</dbReference>
<name>B6GE87_9ACTN</name>
<dbReference type="OrthoDB" id="9778595at2"/>
<gene>
    <name evidence="11" type="ORF">COLSTE_02424</name>
</gene>
<evidence type="ECO:0000256" key="10">
    <source>
        <dbReference type="PIRSR" id="PIRSR006268-2"/>
    </source>
</evidence>
<dbReference type="EC" id="2.7.1.180" evidence="1"/>
<dbReference type="HOGENOM" id="CLU_044403_1_0_11"/>
<protein>
    <recommendedName>
        <fullName evidence="2">FAD:protein FMN transferase</fullName>
        <ecNumber evidence="1">2.7.1.180</ecNumber>
    </recommendedName>
    <alternativeName>
        <fullName evidence="8">Flavin transferase</fullName>
    </alternativeName>
</protein>
<accession>B6GE87</accession>
<dbReference type="Proteomes" id="UP000003560">
    <property type="component" value="Unassembled WGS sequence"/>
</dbReference>
<feature type="non-terminal residue" evidence="11">
    <location>
        <position position="1"/>
    </location>
</feature>
<evidence type="ECO:0000256" key="9">
    <source>
        <dbReference type="ARBA" id="ARBA00048540"/>
    </source>
</evidence>
<evidence type="ECO:0000313" key="12">
    <source>
        <dbReference type="Proteomes" id="UP000003560"/>
    </source>
</evidence>
<dbReference type="Pfam" id="PF02424">
    <property type="entry name" value="ApbE"/>
    <property type="match status" value="1"/>
</dbReference>
<comment type="catalytic activity">
    <reaction evidence="9">
        <text>L-threonyl-[protein] + FAD = FMN-L-threonyl-[protein] + AMP + H(+)</text>
        <dbReference type="Rhea" id="RHEA:36847"/>
        <dbReference type="Rhea" id="RHEA-COMP:11060"/>
        <dbReference type="Rhea" id="RHEA-COMP:11061"/>
        <dbReference type="ChEBI" id="CHEBI:15378"/>
        <dbReference type="ChEBI" id="CHEBI:30013"/>
        <dbReference type="ChEBI" id="CHEBI:57692"/>
        <dbReference type="ChEBI" id="CHEBI:74257"/>
        <dbReference type="ChEBI" id="CHEBI:456215"/>
        <dbReference type="EC" id="2.7.1.180"/>
    </reaction>
</comment>
<comment type="cofactor">
    <cofactor evidence="10">
        <name>Mg(2+)</name>
        <dbReference type="ChEBI" id="CHEBI:18420"/>
    </cofactor>
    <cofactor evidence="10">
        <name>Mn(2+)</name>
        <dbReference type="ChEBI" id="CHEBI:29035"/>
    </cofactor>
    <text evidence="10">Magnesium. Can also use manganese.</text>
</comment>
<evidence type="ECO:0000256" key="6">
    <source>
        <dbReference type="ARBA" id="ARBA00022827"/>
    </source>
</evidence>
<feature type="binding site" evidence="10">
    <location>
        <position position="256"/>
    </location>
    <ligand>
        <name>Mg(2+)</name>
        <dbReference type="ChEBI" id="CHEBI:18420"/>
    </ligand>
</feature>
<feature type="binding site" evidence="10">
    <location>
        <position position="260"/>
    </location>
    <ligand>
        <name>Mg(2+)</name>
        <dbReference type="ChEBI" id="CHEBI:18420"/>
    </ligand>
</feature>